<dbReference type="eggNOG" id="COG0091">
    <property type="taxonomic scope" value="Bacteria"/>
</dbReference>
<dbReference type="KEGG" id="gxy:GLX_10620"/>
<dbReference type="RefSeq" id="WP_014105028.1">
    <property type="nucleotide sequence ID" value="NC_016027.1"/>
</dbReference>
<keyword evidence="4 7" id="KW-0689">Ribosomal protein</keyword>
<comment type="subunit">
    <text evidence="7 9">Part of the 50S ribosomal subunit.</text>
</comment>
<dbReference type="Pfam" id="PF00237">
    <property type="entry name" value="Ribosomal_L22"/>
    <property type="match status" value="1"/>
</dbReference>
<dbReference type="CDD" id="cd00336">
    <property type="entry name" value="Ribosomal_L22"/>
    <property type="match status" value="1"/>
</dbReference>
<evidence type="ECO:0000256" key="3">
    <source>
        <dbReference type="ARBA" id="ARBA00022884"/>
    </source>
</evidence>
<dbReference type="InterPro" id="IPR047867">
    <property type="entry name" value="Ribosomal_uL22_bac/org-type"/>
</dbReference>
<dbReference type="GO" id="GO:0019843">
    <property type="term" value="F:rRNA binding"/>
    <property type="evidence" value="ECO:0007669"/>
    <property type="project" value="UniProtKB-UniRule"/>
</dbReference>
<evidence type="ECO:0000313" key="12">
    <source>
        <dbReference type="Proteomes" id="UP000009044"/>
    </source>
</evidence>
<comment type="function">
    <text evidence="7">The globular domain of the protein is located near the polypeptide exit tunnel on the outside of the subunit, while an extended beta-hairpin is found that lines the wall of the exit tunnel in the center of the 70S ribosome.</text>
</comment>
<evidence type="ECO:0000313" key="11">
    <source>
        <dbReference type="EMBL" id="BAK83474.1"/>
    </source>
</evidence>
<sequence>MSKPKHPRTLAETEAQALTRNIRISPRKLNLVAGLIRNKPAAQAIATLTFSKRRIAQQVKKTLESAIANAENNHQLDVDQLIVARAEVGKSIVMRRFHARGRGRSARIEKFFSHLTIVVAEKKPEAETEKKAA</sequence>
<dbReference type="HOGENOM" id="CLU_083987_3_0_5"/>
<dbReference type="Proteomes" id="UP000009044">
    <property type="component" value="Chromosome"/>
</dbReference>
<protein>
    <recommendedName>
        <fullName evidence="6 7">Large ribosomal subunit protein uL22</fullName>
    </recommendedName>
</protein>
<evidence type="ECO:0000256" key="4">
    <source>
        <dbReference type="ARBA" id="ARBA00022980"/>
    </source>
</evidence>
<dbReference type="InterPro" id="IPR036394">
    <property type="entry name" value="Ribosomal_uL22_sf"/>
</dbReference>
<dbReference type="PANTHER" id="PTHR13501">
    <property type="entry name" value="CHLOROPLAST 50S RIBOSOMAL PROTEIN L22-RELATED"/>
    <property type="match status" value="1"/>
</dbReference>
<reference evidence="12" key="1">
    <citation type="journal article" date="2011" name="J. Bacteriol.">
        <title>Complete genome sequence of NBRC 3288, a unique cellulose-nonproducing strain of Gluconacetobacter xylinus isolated from vinegar.</title>
        <authorList>
            <person name="Ogino H."/>
            <person name="Azuma Y."/>
            <person name="Hosoyama A."/>
            <person name="Nakazawa H."/>
            <person name="Matsutani M."/>
            <person name="Hasegawa A."/>
            <person name="Otsuyama K."/>
            <person name="Matsushita K."/>
            <person name="Fujita N."/>
            <person name="Shirai M."/>
        </authorList>
    </citation>
    <scope>NUCLEOTIDE SEQUENCE [LARGE SCALE GENOMIC DNA]</scope>
    <source>
        <strain evidence="12">NBRC 3288 / BCRC 11682 / LMG 1693</strain>
    </source>
</reference>
<dbReference type="Gene3D" id="3.90.470.10">
    <property type="entry name" value="Ribosomal protein L22/L17"/>
    <property type="match status" value="1"/>
</dbReference>
<evidence type="ECO:0000256" key="7">
    <source>
        <dbReference type="HAMAP-Rule" id="MF_01331"/>
    </source>
</evidence>
<keyword evidence="5 7" id="KW-0687">Ribonucleoprotein</keyword>
<evidence type="ECO:0000256" key="2">
    <source>
        <dbReference type="ARBA" id="ARBA00022730"/>
    </source>
</evidence>
<dbReference type="InterPro" id="IPR001063">
    <property type="entry name" value="Ribosomal_uL22"/>
</dbReference>
<dbReference type="GO" id="GO:0003735">
    <property type="term" value="F:structural constituent of ribosome"/>
    <property type="evidence" value="ECO:0007669"/>
    <property type="project" value="InterPro"/>
</dbReference>
<dbReference type="GO" id="GO:0006412">
    <property type="term" value="P:translation"/>
    <property type="evidence" value="ECO:0007669"/>
    <property type="project" value="UniProtKB-UniRule"/>
</dbReference>
<evidence type="ECO:0000256" key="1">
    <source>
        <dbReference type="ARBA" id="ARBA00009451"/>
    </source>
</evidence>
<dbReference type="NCBIfam" id="TIGR01044">
    <property type="entry name" value="rplV_bact"/>
    <property type="match status" value="1"/>
</dbReference>
<dbReference type="GO" id="GO:0022625">
    <property type="term" value="C:cytosolic large ribosomal subunit"/>
    <property type="evidence" value="ECO:0007669"/>
    <property type="project" value="TreeGrafter"/>
</dbReference>
<comment type="similarity">
    <text evidence="1 7 8">Belongs to the universal ribosomal protein uL22 family.</text>
</comment>
<dbReference type="InterPro" id="IPR005727">
    <property type="entry name" value="Ribosomal_uL22_bac/chlpt-type"/>
</dbReference>
<dbReference type="STRING" id="634177.GLX_10620"/>
<evidence type="ECO:0000256" key="10">
    <source>
        <dbReference type="RuleBase" id="RU004008"/>
    </source>
</evidence>
<dbReference type="HAMAP" id="MF_01331_B">
    <property type="entry name" value="Ribosomal_uL22_B"/>
    <property type="match status" value="1"/>
</dbReference>
<name>G2I5S7_KOMMN</name>
<organism evidence="11 12">
    <name type="scientific">Komagataeibacter medellinensis (strain NBRC 3288 / BCRC 11682 / LMG 1693 / Kondo 51)</name>
    <name type="common">Gluconacetobacter medellinensis</name>
    <dbReference type="NCBI Taxonomy" id="634177"/>
    <lineage>
        <taxon>Bacteria</taxon>
        <taxon>Pseudomonadati</taxon>
        <taxon>Pseudomonadota</taxon>
        <taxon>Alphaproteobacteria</taxon>
        <taxon>Acetobacterales</taxon>
        <taxon>Acetobacteraceae</taxon>
        <taxon>Komagataeibacter</taxon>
    </lineage>
</organism>
<evidence type="ECO:0000256" key="5">
    <source>
        <dbReference type="ARBA" id="ARBA00023274"/>
    </source>
</evidence>
<evidence type="ECO:0000256" key="6">
    <source>
        <dbReference type="ARBA" id="ARBA00035207"/>
    </source>
</evidence>
<evidence type="ECO:0000256" key="8">
    <source>
        <dbReference type="RuleBase" id="RU004005"/>
    </source>
</evidence>
<dbReference type="EMBL" id="AP012159">
    <property type="protein sequence ID" value="BAK83474.1"/>
    <property type="molecule type" value="Genomic_DNA"/>
</dbReference>
<accession>G2I5S7</accession>
<keyword evidence="2 7" id="KW-0699">rRNA-binding</keyword>
<dbReference type="PROSITE" id="PS00464">
    <property type="entry name" value="RIBOSOMAL_L22"/>
    <property type="match status" value="1"/>
</dbReference>
<evidence type="ECO:0000256" key="9">
    <source>
        <dbReference type="RuleBase" id="RU004006"/>
    </source>
</evidence>
<dbReference type="InterPro" id="IPR018260">
    <property type="entry name" value="Ribosomal_uL22_CS"/>
</dbReference>
<keyword evidence="3 7" id="KW-0694">RNA-binding</keyword>
<proteinExistence type="inferred from homology"/>
<dbReference type="SUPFAM" id="SSF54843">
    <property type="entry name" value="Ribosomal protein L22"/>
    <property type="match status" value="1"/>
</dbReference>
<dbReference type="AlphaFoldDB" id="G2I5S7"/>
<dbReference type="PANTHER" id="PTHR13501:SF8">
    <property type="entry name" value="LARGE RIBOSOMAL SUBUNIT PROTEIN UL22M"/>
    <property type="match status" value="1"/>
</dbReference>
<dbReference type="PATRIC" id="fig|634177.7.peg.1221"/>
<gene>
    <name evidence="7" type="primary">rplV</name>
    <name evidence="11" type="ordered locus">GLX_10620</name>
</gene>
<comment type="function">
    <text evidence="7 10">This protein binds specifically to 23S rRNA; its binding is stimulated by other ribosomal proteins, e.g., L4, L17, and L20. It is important during the early stages of 50S assembly. It makes multiple contacts with different domains of the 23S rRNA in the assembled 50S subunit and ribosome.</text>
</comment>